<keyword evidence="6" id="KW-1185">Reference proteome</keyword>
<reference evidence="5 6" key="1">
    <citation type="journal article" date="2007" name="J. Bacteriol.">
        <title>Genome sequence analysis of the emerging human pathogenic acetic acid bacterium Granulibacter bethesdensis.</title>
        <authorList>
            <person name="Greenberg D.E."/>
            <person name="Porcella S.F."/>
            <person name="Zelazny A.M."/>
            <person name="Virtaneva K."/>
            <person name="Sturdevant D.E."/>
            <person name="Kupko J.J.III."/>
            <person name="Barbian K.D."/>
            <person name="Babar A."/>
            <person name="Dorward D.W."/>
            <person name="Holland S.M."/>
        </authorList>
    </citation>
    <scope>NUCLEOTIDE SEQUENCE [LARGE SCALE GENOMIC DNA]</scope>
    <source>
        <strain evidence="6">ATCC BAA-1260 / CGDNIH1</strain>
    </source>
</reference>
<evidence type="ECO:0000259" key="4">
    <source>
        <dbReference type="Pfam" id="PF00724"/>
    </source>
</evidence>
<comment type="cofactor">
    <cofactor evidence="1">
        <name>FMN</name>
        <dbReference type="ChEBI" id="CHEBI:58210"/>
    </cofactor>
</comment>
<dbReference type="InterPro" id="IPR001155">
    <property type="entry name" value="OxRdtase_FMN_N"/>
</dbReference>
<dbReference type="InterPro" id="IPR045247">
    <property type="entry name" value="Oye-like"/>
</dbReference>
<sequence length="424" mass="45861">MESSRFAHVIEPVHHQKRSLRTFAGLRAADSIPTTNMIAPSGPQQGRRHFFHDPEGFLSMSSTTLFSAGQIGAIPVANRVAMAPLTRARAGMDGVHTPLAIAYYRQRASAGLIISEATNISRQGRGYAFTPGIYTDAHVAAWRPVVDAVHEAGGRIVLQLWHVGRISHTSLQENGQPPVAPSAIQAGQTTFTESGPARPSMPRALHIDEIPGIIDDYRNAARRAKDAGFDGVEVHSANCYLLEQFIRDSTNHRDDAYGGSIENRTRLSFEVTQAVAEIWGADRVGIRLSPMTHSAGDTPLDSTPAETYGFLAERLGTLGLAYLHCIEGNTRETNAKDAFDYQSLHRAFGGAYIANNSYDRDLALDAVASGRADMVAFGRPFIANPDLVERLHRNTPLATASQDVFYGGGAEGYTDFPAMTGTGD</sequence>
<evidence type="ECO:0000256" key="3">
    <source>
        <dbReference type="ARBA" id="ARBA00023002"/>
    </source>
</evidence>
<dbReference type="GO" id="GO:0005829">
    <property type="term" value="C:cytosol"/>
    <property type="evidence" value="ECO:0007669"/>
    <property type="project" value="UniProtKB-ARBA"/>
</dbReference>
<keyword evidence="3 5" id="KW-0560">Oxidoreductase</keyword>
<protein>
    <submittedName>
        <fullName evidence="5">Glycerol trinitrate reductase</fullName>
        <ecNumber evidence="5">1.7.1.-</ecNumber>
    </submittedName>
</protein>
<dbReference type="AlphaFoldDB" id="Q0BQ75"/>
<feature type="domain" description="NADH:flavin oxidoreductase/NADH oxidase N-terminal" evidence="4">
    <location>
        <begin position="65"/>
        <end position="396"/>
    </location>
</feature>
<dbReference type="Pfam" id="PF00724">
    <property type="entry name" value="Oxidored_FMN"/>
    <property type="match status" value="1"/>
</dbReference>
<dbReference type="Gene3D" id="3.20.20.70">
    <property type="entry name" value="Aldolase class I"/>
    <property type="match status" value="1"/>
</dbReference>
<dbReference type="EC" id="1.7.1.-" evidence="5"/>
<name>Q0BQ75_GRABC</name>
<evidence type="ECO:0000256" key="1">
    <source>
        <dbReference type="ARBA" id="ARBA00001917"/>
    </source>
</evidence>
<dbReference type="GO" id="GO:0010181">
    <property type="term" value="F:FMN binding"/>
    <property type="evidence" value="ECO:0007669"/>
    <property type="project" value="InterPro"/>
</dbReference>
<dbReference type="STRING" id="391165.GbCGDNIH1_2129"/>
<dbReference type="CDD" id="cd02933">
    <property type="entry name" value="OYE_like_FMN"/>
    <property type="match status" value="1"/>
</dbReference>
<proteinExistence type="inferred from homology"/>
<dbReference type="PANTHER" id="PTHR22893">
    <property type="entry name" value="NADH OXIDOREDUCTASE-RELATED"/>
    <property type="match status" value="1"/>
</dbReference>
<accession>Q0BQ75</accession>
<gene>
    <name evidence="5" type="ordered locus">GbCGDNIH1_2129</name>
</gene>
<evidence type="ECO:0000256" key="2">
    <source>
        <dbReference type="ARBA" id="ARBA00005979"/>
    </source>
</evidence>
<dbReference type="PANTHER" id="PTHR22893:SF91">
    <property type="entry name" value="NADPH DEHYDROGENASE 2-RELATED"/>
    <property type="match status" value="1"/>
</dbReference>
<organism evidence="5 6">
    <name type="scientific">Granulibacter bethesdensis (strain ATCC BAA-1260 / CGDNIH1)</name>
    <dbReference type="NCBI Taxonomy" id="391165"/>
    <lineage>
        <taxon>Bacteria</taxon>
        <taxon>Pseudomonadati</taxon>
        <taxon>Pseudomonadota</taxon>
        <taxon>Alphaproteobacteria</taxon>
        <taxon>Acetobacterales</taxon>
        <taxon>Acetobacteraceae</taxon>
        <taxon>Granulibacter</taxon>
    </lineage>
</organism>
<dbReference type="GO" id="GO:0016628">
    <property type="term" value="F:oxidoreductase activity, acting on the CH-CH group of donors, NAD or NADP as acceptor"/>
    <property type="evidence" value="ECO:0007669"/>
    <property type="project" value="UniProtKB-ARBA"/>
</dbReference>
<dbReference type="eggNOG" id="COG1902">
    <property type="taxonomic scope" value="Bacteria"/>
</dbReference>
<dbReference type="Proteomes" id="UP000001963">
    <property type="component" value="Chromosome"/>
</dbReference>
<dbReference type="KEGG" id="gbe:GbCGDNIH1_2129"/>
<dbReference type="EMBL" id="CP000394">
    <property type="protein sequence ID" value="ABI63027.1"/>
    <property type="molecule type" value="Genomic_DNA"/>
</dbReference>
<comment type="similarity">
    <text evidence="2">Belongs to the NADH:flavin oxidoreductase/NADH oxidase family.</text>
</comment>
<dbReference type="FunFam" id="3.20.20.70:FF:000059">
    <property type="entry name" value="N-ethylmaleimide reductase, FMN-linked"/>
    <property type="match status" value="1"/>
</dbReference>
<dbReference type="SUPFAM" id="SSF51395">
    <property type="entry name" value="FMN-linked oxidoreductases"/>
    <property type="match status" value="1"/>
</dbReference>
<evidence type="ECO:0000313" key="6">
    <source>
        <dbReference type="Proteomes" id="UP000001963"/>
    </source>
</evidence>
<dbReference type="HOGENOM" id="CLU_012153_0_0_5"/>
<dbReference type="InterPro" id="IPR013785">
    <property type="entry name" value="Aldolase_TIM"/>
</dbReference>
<evidence type="ECO:0000313" key="5">
    <source>
        <dbReference type="EMBL" id="ABI63027.1"/>
    </source>
</evidence>